<dbReference type="KEGG" id="thas:C6Y53_01960"/>
<gene>
    <name evidence="3" type="ORF">C6Y53_01960</name>
</gene>
<proteinExistence type="predicted"/>
<dbReference type="RefSeq" id="WP_106470899.1">
    <property type="nucleotide sequence ID" value="NZ_CP027665.1"/>
</dbReference>
<feature type="transmembrane region" description="Helical" evidence="1">
    <location>
        <begin position="41"/>
        <end position="65"/>
    </location>
</feature>
<dbReference type="Pfam" id="PF18902">
    <property type="entry name" value="DUF5658"/>
    <property type="match status" value="1"/>
</dbReference>
<reference evidence="4" key="1">
    <citation type="submission" date="2018-03" db="EMBL/GenBank/DDBJ databases">
        <title>Genomic analysis of the strain SH-1 isolated from shrimp intestine.</title>
        <authorList>
            <person name="Kim Y.-S."/>
            <person name="Kim S.-E."/>
            <person name="Kim K.-H."/>
        </authorList>
    </citation>
    <scope>NUCLEOTIDE SEQUENCE [LARGE SCALE GENOMIC DNA]</scope>
    <source>
        <strain evidence="4">SH-1</strain>
    </source>
</reference>
<organism evidence="3 4">
    <name type="scientific">Pukyongiella litopenaei</name>
    <dbReference type="NCBI Taxonomy" id="2605946"/>
    <lineage>
        <taxon>Bacteria</taxon>
        <taxon>Pseudomonadati</taxon>
        <taxon>Pseudomonadota</taxon>
        <taxon>Alphaproteobacteria</taxon>
        <taxon>Rhodobacterales</taxon>
        <taxon>Paracoccaceae</taxon>
        <taxon>Pukyongiella</taxon>
    </lineage>
</organism>
<keyword evidence="1" id="KW-1133">Transmembrane helix</keyword>
<feature type="domain" description="DUF5658" evidence="2">
    <location>
        <begin position="10"/>
        <end position="79"/>
    </location>
</feature>
<protein>
    <recommendedName>
        <fullName evidence="2">DUF5658 domain-containing protein</fullName>
    </recommendedName>
</protein>
<evidence type="ECO:0000259" key="2">
    <source>
        <dbReference type="Pfam" id="PF18902"/>
    </source>
</evidence>
<dbReference type="AlphaFoldDB" id="A0A2S0ML25"/>
<dbReference type="Proteomes" id="UP000237655">
    <property type="component" value="Chromosome"/>
</dbReference>
<dbReference type="EMBL" id="CP027665">
    <property type="protein sequence ID" value="AVO36584.1"/>
    <property type="molecule type" value="Genomic_DNA"/>
</dbReference>
<evidence type="ECO:0000313" key="3">
    <source>
        <dbReference type="EMBL" id="AVO36584.1"/>
    </source>
</evidence>
<evidence type="ECO:0000313" key="4">
    <source>
        <dbReference type="Proteomes" id="UP000237655"/>
    </source>
</evidence>
<sequence>MNRGLLVAVIAFALAQLADVLTTIEALKHAGTREANPILDWAMSLGDLWILLKLAVAGGAACLILNSRTPQWIWAITAATTFIAWQNMQVIG</sequence>
<dbReference type="InterPro" id="IPR043717">
    <property type="entry name" value="DUF5658"/>
</dbReference>
<keyword evidence="4" id="KW-1185">Reference proteome</keyword>
<accession>A0A2S0ML25</accession>
<keyword evidence="1" id="KW-0812">Transmembrane</keyword>
<evidence type="ECO:0000256" key="1">
    <source>
        <dbReference type="SAM" id="Phobius"/>
    </source>
</evidence>
<name>A0A2S0ML25_9RHOB</name>
<keyword evidence="1" id="KW-0472">Membrane</keyword>